<dbReference type="AlphaFoldDB" id="A0A067QKH9"/>
<feature type="region of interest" description="Disordered" evidence="1">
    <location>
        <begin position="33"/>
        <end position="118"/>
    </location>
</feature>
<gene>
    <name evidence="2" type="ORF">JAAARDRAFT_187392</name>
</gene>
<protein>
    <submittedName>
        <fullName evidence="2">Uncharacterized protein</fullName>
    </submittedName>
</protein>
<name>A0A067QKH9_9AGAM</name>
<keyword evidence="3" id="KW-1185">Reference proteome</keyword>
<dbReference type="HOGENOM" id="CLU_1004960_0_0_1"/>
<reference evidence="3" key="1">
    <citation type="journal article" date="2014" name="Proc. Natl. Acad. Sci. U.S.A.">
        <title>Extensive sampling of basidiomycete genomes demonstrates inadequacy of the white-rot/brown-rot paradigm for wood decay fungi.</title>
        <authorList>
            <person name="Riley R."/>
            <person name="Salamov A.A."/>
            <person name="Brown D.W."/>
            <person name="Nagy L.G."/>
            <person name="Floudas D."/>
            <person name="Held B.W."/>
            <person name="Levasseur A."/>
            <person name="Lombard V."/>
            <person name="Morin E."/>
            <person name="Otillar R."/>
            <person name="Lindquist E.A."/>
            <person name="Sun H."/>
            <person name="LaButti K.M."/>
            <person name="Schmutz J."/>
            <person name="Jabbour D."/>
            <person name="Luo H."/>
            <person name="Baker S.E."/>
            <person name="Pisabarro A.G."/>
            <person name="Walton J.D."/>
            <person name="Blanchette R.A."/>
            <person name="Henrissat B."/>
            <person name="Martin F."/>
            <person name="Cullen D."/>
            <person name="Hibbett D.S."/>
            <person name="Grigoriev I.V."/>
        </authorList>
    </citation>
    <scope>NUCLEOTIDE SEQUENCE [LARGE SCALE GENOMIC DNA]</scope>
    <source>
        <strain evidence="3">MUCL 33604</strain>
    </source>
</reference>
<feature type="compositionally biased region" description="Polar residues" evidence="1">
    <location>
        <begin position="74"/>
        <end position="100"/>
    </location>
</feature>
<evidence type="ECO:0000313" key="3">
    <source>
        <dbReference type="Proteomes" id="UP000027265"/>
    </source>
</evidence>
<sequence length="277" mass="29412">MIQPPVSPPNRHCMRRGLSNPLYVNPAGKVYLPGEAGGPLKEDAAVSSGGTAKRQKHQGVILSEDEGDAMETSPPMTLSANPEATPTNVRRQPCRSSTSAAPRATRLSSAGKGKADKAVRIAETDPVAEASVQGAAQSNPRTVPRKVIPNVSTRCLCVTRTYPCIPKPINVDTIPHSPVPSPAPTPPPATIPLAPETTIEALSTEVRQLRTELRAQQKVTDGICRDQVALKAQFGKMLTDAVNSMVMSVSQPLTLHLQALKETVLPTQMDVDNDADA</sequence>
<organism evidence="2 3">
    <name type="scientific">Jaapia argillacea MUCL 33604</name>
    <dbReference type="NCBI Taxonomy" id="933084"/>
    <lineage>
        <taxon>Eukaryota</taxon>
        <taxon>Fungi</taxon>
        <taxon>Dikarya</taxon>
        <taxon>Basidiomycota</taxon>
        <taxon>Agaricomycotina</taxon>
        <taxon>Agaricomycetes</taxon>
        <taxon>Agaricomycetidae</taxon>
        <taxon>Jaapiales</taxon>
        <taxon>Jaapiaceae</taxon>
        <taxon>Jaapia</taxon>
    </lineage>
</organism>
<proteinExistence type="predicted"/>
<dbReference type="InParanoid" id="A0A067QKH9"/>
<evidence type="ECO:0000256" key="1">
    <source>
        <dbReference type="SAM" id="MobiDB-lite"/>
    </source>
</evidence>
<evidence type="ECO:0000313" key="2">
    <source>
        <dbReference type="EMBL" id="KDQ64007.1"/>
    </source>
</evidence>
<accession>A0A067QKH9</accession>
<dbReference type="Proteomes" id="UP000027265">
    <property type="component" value="Unassembled WGS sequence"/>
</dbReference>
<dbReference type="EMBL" id="KL197709">
    <property type="protein sequence ID" value="KDQ64007.1"/>
    <property type="molecule type" value="Genomic_DNA"/>
</dbReference>